<gene>
    <name evidence="1" type="ORF">BDR25DRAFT_355219</name>
</gene>
<evidence type="ECO:0000313" key="1">
    <source>
        <dbReference type="EMBL" id="KAF2470757.1"/>
    </source>
</evidence>
<keyword evidence="2" id="KW-1185">Reference proteome</keyword>
<reference evidence="1" key="1">
    <citation type="journal article" date="2020" name="Stud. Mycol.">
        <title>101 Dothideomycetes genomes: a test case for predicting lifestyles and emergence of pathogens.</title>
        <authorList>
            <person name="Haridas S."/>
            <person name="Albert R."/>
            <person name="Binder M."/>
            <person name="Bloem J."/>
            <person name="Labutti K."/>
            <person name="Salamov A."/>
            <person name="Andreopoulos B."/>
            <person name="Baker S."/>
            <person name="Barry K."/>
            <person name="Bills G."/>
            <person name="Bluhm B."/>
            <person name="Cannon C."/>
            <person name="Castanera R."/>
            <person name="Culley D."/>
            <person name="Daum C."/>
            <person name="Ezra D."/>
            <person name="Gonzalez J."/>
            <person name="Henrissat B."/>
            <person name="Kuo A."/>
            <person name="Liang C."/>
            <person name="Lipzen A."/>
            <person name="Lutzoni F."/>
            <person name="Magnuson J."/>
            <person name="Mondo S."/>
            <person name="Nolan M."/>
            <person name="Ohm R."/>
            <person name="Pangilinan J."/>
            <person name="Park H.-J."/>
            <person name="Ramirez L."/>
            <person name="Alfaro M."/>
            <person name="Sun H."/>
            <person name="Tritt A."/>
            <person name="Yoshinaga Y."/>
            <person name="Zwiers L.-H."/>
            <person name="Turgeon B."/>
            <person name="Goodwin S."/>
            <person name="Spatafora J."/>
            <person name="Crous P."/>
            <person name="Grigoriev I."/>
        </authorList>
    </citation>
    <scope>NUCLEOTIDE SEQUENCE</scope>
    <source>
        <strain evidence="1">ATCC 200398</strain>
    </source>
</reference>
<accession>A0ACB6QWU4</accession>
<protein>
    <submittedName>
        <fullName evidence="1">Alcohol oxidase</fullName>
    </submittedName>
</protein>
<name>A0ACB6QWU4_9PLEO</name>
<comment type="caution">
    <text evidence="1">The sequence shown here is derived from an EMBL/GenBank/DDBJ whole genome shotgun (WGS) entry which is preliminary data.</text>
</comment>
<evidence type="ECO:0000313" key="2">
    <source>
        <dbReference type="Proteomes" id="UP000799755"/>
    </source>
</evidence>
<dbReference type="EMBL" id="MU003507">
    <property type="protein sequence ID" value="KAF2470757.1"/>
    <property type="molecule type" value="Genomic_DNA"/>
</dbReference>
<sequence length="546" mass="58572">MVQLNMSTVYDYLVVGGGTVGCVIASRLSHAGHRVALFETGPVNYSTEIMSSSGAPLLHGTPAEYNYKSTPQAALDNREVPNYGGKLLSGSSGVNYGLWTRGHSSDYEAWAKHVGDERWNYGNLLKYFMKTENYQGSNVSSKVHGFDGPISVIHGTKKYPLRTEILNALQQSGLKVNPDGNSGDPFGISEFTENWKNNQRQPSGLAYDLSKTDVFTNTTVARIDINIHTKTATGVTLQNGQSIKACKEVILSCGGIRTPQVLMLSGIGPKEHLHSLGISSIADLPVGKNLHDHVSGSLFWKLRNPEKGLAVGSPLFNKSEYFTGTAVDWISTITIPNDLISAAAAADGTSLHKLYGPGPRAHIEFLTVYAPIAGGGTEYRLPFDGTHISTPTLLLLPTSRGQVTLASTNATDDPIIDPEYLSTEVDRALLREGIRATIRAMETPEGQSVVEGESPPPGFPQLTSASTDEEIDSRLALMGSSFYQNAGTAAMGTVVDTKCKVKGIKRLRVSDASILPLPIASHYQAAMYAIAEATAAMILEEEDPSA</sequence>
<dbReference type="Proteomes" id="UP000799755">
    <property type="component" value="Unassembled WGS sequence"/>
</dbReference>
<proteinExistence type="predicted"/>
<organism evidence="1 2">
    <name type="scientific">Lindgomyces ingoldianus</name>
    <dbReference type="NCBI Taxonomy" id="673940"/>
    <lineage>
        <taxon>Eukaryota</taxon>
        <taxon>Fungi</taxon>
        <taxon>Dikarya</taxon>
        <taxon>Ascomycota</taxon>
        <taxon>Pezizomycotina</taxon>
        <taxon>Dothideomycetes</taxon>
        <taxon>Pleosporomycetidae</taxon>
        <taxon>Pleosporales</taxon>
        <taxon>Lindgomycetaceae</taxon>
        <taxon>Lindgomyces</taxon>
    </lineage>
</organism>